<dbReference type="Pfam" id="PF23571">
    <property type="entry name" value="GH3_M"/>
    <property type="match status" value="1"/>
</dbReference>
<keyword evidence="4" id="KW-1185">Reference proteome</keyword>
<evidence type="ECO:0000259" key="1">
    <source>
        <dbReference type="Pfam" id="PF23571"/>
    </source>
</evidence>
<dbReference type="RefSeq" id="WP_202011672.1">
    <property type="nucleotide sequence ID" value="NZ_JAERRB010000005.1"/>
</dbReference>
<organism evidence="3 4">
    <name type="scientific">Chryseolinea lacunae</name>
    <dbReference type="NCBI Taxonomy" id="2801331"/>
    <lineage>
        <taxon>Bacteria</taxon>
        <taxon>Pseudomonadati</taxon>
        <taxon>Bacteroidota</taxon>
        <taxon>Cytophagia</taxon>
        <taxon>Cytophagales</taxon>
        <taxon>Fulvivirgaceae</taxon>
        <taxon>Chryseolinea</taxon>
    </lineage>
</organism>
<dbReference type="Pfam" id="PF23572">
    <property type="entry name" value="GH3_C"/>
    <property type="match status" value="1"/>
</dbReference>
<feature type="domain" description="GH3 C-terminal" evidence="2">
    <location>
        <begin position="395"/>
        <end position="500"/>
    </location>
</feature>
<comment type="caution">
    <text evidence="3">The sequence shown here is derived from an EMBL/GenBank/DDBJ whole genome shotgun (WGS) entry which is preliminary data.</text>
</comment>
<gene>
    <name evidence="3" type="ORF">JI741_16990</name>
</gene>
<sequence>MALLGTLLKKGIRLREMMEQEYTSPFDLQKKELKELLMTASQTEFGKHYSFADVLQGFRKGDKEFYKRFKKQIPIHTYNKIHAEWWTLALQGATNVCWPGRIKYFALSSGTSEASSKYIPVTKDMTKAIQKTSIRQILSLSKYDLEPEIFQSGILMLGGSTHLNKRGSYFEGDLSGIQAARLPFWFQHFYKPGKKIAKTRNWDAKLDEIARKASGWDIGVVVGVPAWIQILMEKIISYHGLKNIHEIWPNLEVYVHGGVSFDPYRKGFEKLLGRPISYIETYLASEGFIAFQAYPNRRTMRLVLNNGIFYEFIPFDEKNFDANGEVNPDAESFMIDEVEEGKDYAILLSSCAGAWRYIIGDVIKFTSLEEAEIVITGRTKHFLSLCGEHLSVDNMNKAIELVSNDFNVNIPEFTVAGIPHDSLFAHHWFVGTDEKVDKKLLKEKIDEHLKALNDDYAVERSAALKEIFVDVLPLKTFYDWMESKGKVGGQNKFPRVMKNAQLDDWKNFLQQHSNGNRS</sequence>
<dbReference type="InterPro" id="IPR004993">
    <property type="entry name" value="GH3"/>
</dbReference>
<feature type="domain" description="GH3 middle" evidence="1">
    <location>
        <begin position="303"/>
        <end position="368"/>
    </location>
</feature>
<dbReference type="Proteomes" id="UP000613030">
    <property type="component" value="Unassembled WGS sequence"/>
</dbReference>
<dbReference type="EMBL" id="JAERRB010000005">
    <property type="protein sequence ID" value="MBL0742927.1"/>
    <property type="molecule type" value="Genomic_DNA"/>
</dbReference>
<evidence type="ECO:0000259" key="2">
    <source>
        <dbReference type="Pfam" id="PF23572"/>
    </source>
</evidence>
<dbReference type="PANTHER" id="PTHR31901">
    <property type="entry name" value="GH3 DOMAIN-CONTAINING PROTEIN"/>
    <property type="match status" value="1"/>
</dbReference>
<dbReference type="Pfam" id="PF03321">
    <property type="entry name" value="GH3"/>
    <property type="match status" value="2"/>
</dbReference>
<dbReference type="InterPro" id="IPR055377">
    <property type="entry name" value="GH3_M"/>
</dbReference>
<evidence type="ECO:0000313" key="4">
    <source>
        <dbReference type="Proteomes" id="UP000613030"/>
    </source>
</evidence>
<name>A0ABS1KW64_9BACT</name>
<proteinExistence type="predicted"/>
<dbReference type="PANTHER" id="PTHR31901:SF9">
    <property type="entry name" value="GH3 DOMAIN-CONTAINING PROTEIN"/>
    <property type="match status" value="1"/>
</dbReference>
<evidence type="ECO:0000313" key="3">
    <source>
        <dbReference type="EMBL" id="MBL0742927.1"/>
    </source>
</evidence>
<dbReference type="InterPro" id="IPR055378">
    <property type="entry name" value="GH3_C"/>
</dbReference>
<protein>
    <submittedName>
        <fullName evidence="3">GH3 auxin-responsive promoter family protein</fullName>
    </submittedName>
</protein>
<reference evidence="3 4" key="1">
    <citation type="submission" date="2021-01" db="EMBL/GenBank/DDBJ databases">
        <title>Chryseolinea sp. Jin1 Genome sequencing and assembly.</title>
        <authorList>
            <person name="Kim I."/>
        </authorList>
    </citation>
    <scope>NUCLEOTIDE SEQUENCE [LARGE SCALE GENOMIC DNA]</scope>
    <source>
        <strain evidence="3 4">Jin1</strain>
    </source>
</reference>
<accession>A0ABS1KW64</accession>